<organism evidence="15 16">
    <name type="scientific">Pogona vitticeps</name>
    <name type="common">central bearded dragon</name>
    <dbReference type="NCBI Taxonomy" id="103695"/>
    <lineage>
        <taxon>Eukaryota</taxon>
        <taxon>Metazoa</taxon>
        <taxon>Chordata</taxon>
        <taxon>Craniata</taxon>
        <taxon>Vertebrata</taxon>
        <taxon>Euteleostomi</taxon>
        <taxon>Lepidosauria</taxon>
        <taxon>Squamata</taxon>
        <taxon>Bifurcata</taxon>
        <taxon>Unidentata</taxon>
        <taxon>Episquamata</taxon>
        <taxon>Toxicofera</taxon>
        <taxon>Iguania</taxon>
        <taxon>Acrodonta</taxon>
        <taxon>Agamidae</taxon>
        <taxon>Amphibolurinae</taxon>
        <taxon>Pogona</taxon>
    </lineage>
</organism>
<keyword evidence="8" id="KW-0862">Zinc</keyword>
<evidence type="ECO:0000256" key="13">
    <source>
        <dbReference type="SAM" id="MobiDB-lite"/>
    </source>
</evidence>
<evidence type="ECO:0000256" key="5">
    <source>
        <dbReference type="ARBA" id="ARBA00022618"/>
    </source>
</evidence>
<keyword evidence="11" id="KW-0137">Centromere</keyword>
<keyword evidence="6" id="KW-0479">Metal-binding</keyword>
<evidence type="ECO:0000256" key="4">
    <source>
        <dbReference type="ARBA" id="ARBA00022454"/>
    </source>
</evidence>
<reference evidence="15" key="1">
    <citation type="submission" date="2025-05" db="UniProtKB">
        <authorList>
            <consortium name="RefSeq"/>
        </authorList>
    </citation>
    <scope>NUCLEOTIDE SEQUENCE [LARGE SCALE GENOMIC DNA]</scope>
</reference>
<evidence type="ECO:0000256" key="8">
    <source>
        <dbReference type="ARBA" id="ARBA00022833"/>
    </source>
</evidence>
<keyword evidence="7" id="KW-0498">Mitosis</keyword>
<dbReference type="InterPro" id="IPR034752">
    <property type="entry name" value="Mis18"/>
</dbReference>
<keyword evidence="12" id="KW-0175">Coiled coil</keyword>
<dbReference type="GeneID" id="110079024"/>
<keyword evidence="4" id="KW-0158">Chromosome</keyword>
<evidence type="ECO:0000256" key="9">
    <source>
        <dbReference type="ARBA" id="ARBA00023242"/>
    </source>
</evidence>
<evidence type="ECO:0000256" key="10">
    <source>
        <dbReference type="ARBA" id="ARBA00023306"/>
    </source>
</evidence>
<evidence type="ECO:0000256" key="1">
    <source>
        <dbReference type="ARBA" id="ARBA00003694"/>
    </source>
</evidence>
<dbReference type="RefSeq" id="XP_072842351.1">
    <property type="nucleotide sequence ID" value="XM_072986250.1"/>
</dbReference>
<evidence type="ECO:0000256" key="2">
    <source>
        <dbReference type="ARBA" id="ARBA00004123"/>
    </source>
</evidence>
<evidence type="ECO:0000256" key="11">
    <source>
        <dbReference type="ARBA" id="ARBA00023328"/>
    </source>
</evidence>
<evidence type="ECO:0000313" key="16">
    <source>
        <dbReference type="RefSeq" id="XP_072842351.1"/>
    </source>
</evidence>
<evidence type="ECO:0000256" key="3">
    <source>
        <dbReference type="ARBA" id="ARBA00004584"/>
    </source>
</evidence>
<dbReference type="PANTHER" id="PTHR16431">
    <property type="entry name" value="NEUROGENIC PROTEIN MASTERMIND"/>
    <property type="match status" value="1"/>
</dbReference>
<evidence type="ECO:0000259" key="14">
    <source>
        <dbReference type="PROSITE" id="PS51793"/>
    </source>
</evidence>
<protein>
    <submittedName>
        <fullName evidence="16">Protein Mis18-beta isoform X1</fullName>
    </submittedName>
</protein>
<evidence type="ECO:0000256" key="7">
    <source>
        <dbReference type="ARBA" id="ARBA00022776"/>
    </source>
</evidence>
<feature type="region of interest" description="Disordered" evidence="13">
    <location>
        <begin position="256"/>
        <end position="281"/>
    </location>
</feature>
<feature type="domain" description="Mis18" evidence="14">
    <location>
        <begin position="67"/>
        <end position="202"/>
    </location>
</feature>
<sequence>MFGGKNKMAVRRQLRLLFQEPQVRGAITVERTELGTGEYPRPQQRMKTPEDARKWVPGLRGLRLEDCAVYQCRRCRAVLGDSLHLCAQEGTLRLLVCFSEFLRILTARRVARKEKKKRAKLHILLTAIVPVTYTVPEVTDDVVVEDNLMVCVEGDLIGCTYNMLNCRSCGTGVGFKLYCSKSLAYLRGLFCLFKDSIICYLLKTKTTVEASKVICPPVSLKDHVQQLKENLVLLHKRIELLIKKLEDLNQQTALVENPGYKPRPHGHGAGSTRKKSKQLTG</sequence>
<comment type="function">
    <text evidence="1">Required for recruitment of CENPA to centromeres and normal chromosome segregation during mitosis.</text>
</comment>
<accession>A0ABM5FAB9</accession>
<feature type="coiled-coil region" evidence="12">
    <location>
        <begin position="224"/>
        <end position="251"/>
    </location>
</feature>
<keyword evidence="10" id="KW-0131">Cell cycle</keyword>
<evidence type="ECO:0000313" key="15">
    <source>
        <dbReference type="Proteomes" id="UP001652642"/>
    </source>
</evidence>
<dbReference type="PROSITE" id="PS51793">
    <property type="entry name" value="MIS18"/>
    <property type="match status" value="1"/>
</dbReference>
<keyword evidence="9" id="KW-0539">Nucleus</keyword>
<dbReference type="Pfam" id="PF03226">
    <property type="entry name" value="Yippee-Mis18"/>
    <property type="match status" value="1"/>
</dbReference>
<dbReference type="InterPro" id="IPR004910">
    <property type="entry name" value="Yippee/Mis18/Cereblon"/>
</dbReference>
<keyword evidence="5" id="KW-0132">Cell division</keyword>
<dbReference type="Proteomes" id="UP001652642">
    <property type="component" value="Chromosome 1"/>
</dbReference>
<proteinExistence type="predicted"/>
<dbReference type="PANTHER" id="PTHR16431:SF3">
    <property type="entry name" value="PROTEIN MIS18-BETA"/>
    <property type="match status" value="1"/>
</dbReference>
<name>A0ABM5FAB9_9SAUR</name>
<feature type="compositionally biased region" description="Basic residues" evidence="13">
    <location>
        <begin position="262"/>
        <end position="281"/>
    </location>
</feature>
<evidence type="ECO:0000256" key="12">
    <source>
        <dbReference type="SAM" id="Coils"/>
    </source>
</evidence>
<comment type="subcellular location">
    <subcellularLocation>
        <location evidence="3">Chromosome</location>
        <location evidence="3">Centromere</location>
    </subcellularLocation>
    <subcellularLocation>
        <location evidence="2">Nucleus</location>
    </subcellularLocation>
</comment>
<gene>
    <name evidence="16" type="primary">OIP5</name>
</gene>
<reference evidence="16" key="2">
    <citation type="submission" date="2025-08" db="UniProtKB">
        <authorList>
            <consortium name="RefSeq"/>
        </authorList>
    </citation>
    <scope>IDENTIFICATION</scope>
</reference>
<keyword evidence="15" id="KW-1185">Reference proteome</keyword>
<evidence type="ECO:0000256" key="6">
    <source>
        <dbReference type="ARBA" id="ARBA00022723"/>
    </source>
</evidence>